<evidence type="ECO:0000313" key="2">
    <source>
        <dbReference type="EMBL" id="KAL3407402.1"/>
    </source>
</evidence>
<sequence length="130" mass="15217">MLDEGYFHFLPHINTYNVYKRKEDHNSTSTFSEAQKEKFNSVMKCVYGQETPEQQKERKKIGNKKQGQPQELKQDKTEKKFQLSGSIRMQAVATSTKCHPEEAKTLSLIPIKITISKRLLRCAWEHLEMN</sequence>
<dbReference type="EMBL" id="JBJJXI010000009">
    <property type="protein sequence ID" value="KAL3407402.1"/>
    <property type="molecule type" value="Genomic_DNA"/>
</dbReference>
<feature type="region of interest" description="Disordered" evidence="1">
    <location>
        <begin position="50"/>
        <end position="79"/>
    </location>
</feature>
<keyword evidence="3" id="KW-1185">Reference proteome</keyword>
<organism evidence="2 3">
    <name type="scientific">Trichogramma kaykai</name>
    <dbReference type="NCBI Taxonomy" id="54128"/>
    <lineage>
        <taxon>Eukaryota</taxon>
        <taxon>Metazoa</taxon>
        <taxon>Ecdysozoa</taxon>
        <taxon>Arthropoda</taxon>
        <taxon>Hexapoda</taxon>
        <taxon>Insecta</taxon>
        <taxon>Pterygota</taxon>
        <taxon>Neoptera</taxon>
        <taxon>Endopterygota</taxon>
        <taxon>Hymenoptera</taxon>
        <taxon>Apocrita</taxon>
        <taxon>Proctotrupomorpha</taxon>
        <taxon>Chalcidoidea</taxon>
        <taxon>Trichogrammatidae</taxon>
        <taxon>Trichogramma</taxon>
    </lineage>
</organism>
<reference evidence="2 3" key="1">
    <citation type="journal article" date="2024" name="bioRxiv">
        <title>A reference genome for Trichogramma kaykai: A tiny desert-dwelling parasitoid wasp with competing sex-ratio distorters.</title>
        <authorList>
            <person name="Culotta J."/>
            <person name="Lindsey A.R."/>
        </authorList>
    </citation>
    <scope>NUCLEOTIDE SEQUENCE [LARGE SCALE GENOMIC DNA]</scope>
    <source>
        <strain evidence="2 3">KSX58</strain>
    </source>
</reference>
<comment type="caution">
    <text evidence="2">The sequence shown here is derived from an EMBL/GenBank/DDBJ whole genome shotgun (WGS) entry which is preliminary data.</text>
</comment>
<evidence type="ECO:0000313" key="3">
    <source>
        <dbReference type="Proteomes" id="UP001627154"/>
    </source>
</evidence>
<proteinExistence type="predicted"/>
<accession>A0ABD2XQ44</accession>
<dbReference type="AlphaFoldDB" id="A0ABD2XQ44"/>
<dbReference type="Proteomes" id="UP001627154">
    <property type="component" value="Unassembled WGS sequence"/>
</dbReference>
<gene>
    <name evidence="2" type="ORF">TKK_000518</name>
</gene>
<protein>
    <submittedName>
        <fullName evidence="2">Uncharacterized protein</fullName>
    </submittedName>
</protein>
<name>A0ABD2XQ44_9HYME</name>
<evidence type="ECO:0000256" key="1">
    <source>
        <dbReference type="SAM" id="MobiDB-lite"/>
    </source>
</evidence>